<keyword evidence="3" id="KW-0813">Transport</keyword>
<feature type="domain" description="Porin" evidence="12">
    <location>
        <begin position="14"/>
        <end position="341"/>
    </location>
</feature>
<feature type="chain" id="PRO_5021951252" evidence="11">
    <location>
        <begin position="25"/>
        <end position="359"/>
    </location>
</feature>
<evidence type="ECO:0000259" key="12">
    <source>
        <dbReference type="Pfam" id="PF13609"/>
    </source>
</evidence>
<accession>A0A557RMX4</accession>
<keyword evidence="9" id="KW-0472">Membrane</keyword>
<keyword evidence="5" id="KW-0812">Transmembrane</keyword>
<comment type="subcellular location">
    <subcellularLocation>
        <location evidence="1">Cell outer membrane</location>
        <topology evidence="1">Multi-pass membrane protein</topology>
    </subcellularLocation>
</comment>
<dbReference type="InterPro" id="IPR033900">
    <property type="entry name" value="Gram_neg_porin_domain"/>
</dbReference>
<dbReference type="GO" id="GO:0006811">
    <property type="term" value="P:monoatomic ion transport"/>
    <property type="evidence" value="ECO:0007669"/>
    <property type="project" value="UniProtKB-KW"/>
</dbReference>
<evidence type="ECO:0000256" key="3">
    <source>
        <dbReference type="ARBA" id="ARBA00022448"/>
    </source>
</evidence>
<evidence type="ECO:0000256" key="10">
    <source>
        <dbReference type="ARBA" id="ARBA00023237"/>
    </source>
</evidence>
<evidence type="ECO:0000256" key="7">
    <source>
        <dbReference type="ARBA" id="ARBA00023065"/>
    </source>
</evidence>
<evidence type="ECO:0000313" key="14">
    <source>
        <dbReference type="Proteomes" id="UP000316688"/>
    </source>
</evidence>
<comment type="subunit">
    <text evidence="2">Homotrimer.</text>
</comment>
<feature type="signal peptide" evidence="11">
    <location>
        <begin position="1"/>
        <end position="24"/>
    </location>
</feature>
<dbReference type="PANTHER" id="PTHR34501">
    <property type="entry name" value="PROTEIN YDDL-RELATED"/>
    <property type="match status" value="1"/>
</dbReference>
<dbReference type="GO" id="GO:0015288">
    <property type="term" value="F:porin activity"/>
    <property type="evidence" value="ECO:0007669"/>
    <property type="project" value="UniProtKB-KW"/>
</dbReference>
<keyword evidence="6 11" id="KW-0732">Signal</keyword>
<comment type="caution">
    <text evidence="13">The sequence shown here is derived from an EMBL/GenBank/DDBJ whole genome shotgun (WGS) entry which is preliminary data.</text>
</comment>
<keyword evidence="4" id="KW-1134">Transmembrane beta strand</keyword>
<reference evidence="13 14" key="1">
    <citation type="submission" date="2019-07" db="EMBL/GenBank/DDBJ databases">
        <title>Reclasification of Spiribacter aquaticus.</title>
        <authorList>
            <person name="Leon M.J."/>
            <person name="Sanchez-Porro C."/>
            <person name="Ventosa A."/>
        </authorList>
    </citation>
    <scope>NUCLEOTIDE SEQUENCE [LARGE SCALE GENOMIC DNA]</scope>
    <source>
        <strain evidence="13 14">SP30</strain>
    </source>
</reference>
<dbReference type="GO" id="GO:0009279">
    <property type="term" value="C:cell outer membrane"/>
    <property type="evidence" value="ECO:0007669"/>
    <property type="project" value="UniProtKB-SubCell"/>
</dbReference>
<keyword evidence="7" id="KW-0406">Ion transport</keyword>
<protein>
    <submittedName>
        <fullName evidence="13">Porin</fullName>
    </submittedName>
</protein>
<dbReference type="Gene3D" id="2.40.160.10">
    <property type="entry name" value="Porin"/>
    <property type="match status" value="1"/>
</dbReference>
<keyword evidence="8" id="KW-0626">Porin</keyword>
<evidence type="ECO:0000256" key="11">
    <source>
        <dbReference type="SAM" id="SignalP"/>
    </source>
</evidence>
<keyword evidence="14" id="KW-1185">Reference proteome</keyword>
<dbReference type="CDD" id="cd00342">
    <property type="entry name" value="gram_neg_porins"/>
    <property type="match status" value="1"/>
</dbReference>
<evidence type="ECO:0000256" key="6">
    <source>
        <dbReference type="ARBA" id="ARBA00022729"/>
    </source>
</evidence>
<dbReference type="InterPro" id="IPR023614">
    <property type="entry name" value="Porin_dom_sf"/>
</dbReference>
<name>A0A557RMX4_9GAMM</name>
<evidence type="ECO:0000256" key="1">
    <source>
        <dbReference type="ARBA" id="ARBA00004571"/>
    </source>
</evidence>
<proteinExistence type="predicted"/>
<dbReference type="AlphaFoldDB" id="A0A557RMX4"/>
<evidence type="ECO:0000313" key="13">
    <source>
        <dbReference type="EMBL" id="TVO66529.1"/>
    </source>
</evidence>
<evidence type="ECO:0000256" key="8">
    <source>
        <dbReference type="ARBA" id="ARBA00023114"/>
    </source>
</evidence>
<evidence type="ECO:0000256" key="4">
    <source>
        <dbReference type="ARBA" id="ARBA00022452"/>
    </source>
</evidence>
<dbReference type="RefSeq" id="WP_144347047.1">
    <property type="nucleotide sequence ID" value="NZ_VMKP01000001.1"/>
</dbReference>
<evidence type="ECO:0000256" key="2">
    <source>
        <dbReference type="ARBA" id="ARBA00011233"/>
    </source>
</evidence>
<dbReference type="InterPro" id="IPR050298">
    <property type="entry name" value="Gram-neg_bact_OMP"/>
</dbReference>
<dbReference type="GO" id="GO:0046930">
    <property type="term" value="C:pore complex"/>
    <property type="evidence" value="ECO:0007669"/>
    <property type="project" value="UniProtKB-KW"/>
</dbReference>
<evidence type="ECO:0000256" key="5">
    <source>
        <dbReference type="ARBA" id="ARBA00022692"/>
    </source>
</evidence>
<sequence length="359" mass="37183">MKNALRSATGLGLAAVMVSTNATAVDVEIDGIIDVFAGSVEPIGEDTDSTTVLNSGGRDTSYWGIQASDAITSDLTAVGDVEAFFRPDVAESGRFDGDKFFARSAKLGLQGDFGSVYGGRITAPLYLPMLFTNPFGGSFTFSPANFHTYAGNGDAAASYLGDSGWDNSIQYVAPTMGGVTATAQYAFGETEGESGEDRLGGNLVYRSGGTVMIAGAQYLDLGTVGGLNYSAGGEHSSAILGVSQSIGGAQLFGQYQYADYDLDEDLNGNESFDINTGTAGVSLPAGPGSVLAAVAYSDATRLTTDVDFEEGGNRTTFAVGYDMSVGSAVNLYATYFHDDVDEPGLDAGKTLAAGMQYRF</sequence>
<organism evidence="13 14">
    <name type="scientific">Spiribacter aquaticus</name>
    <dbReference type="NCBI Taxonomy" id="1935996"/>
    <lineage>
        <taxon>Bacteria</taxon>
        <taxon>Pseudomonadati</taxon>
        <taxon>Pseudomonadota</taxon>
        <taxon>Gammaproteobacteria</taxon>
        <taxon>Chromatiales</taxon>
        <taxon>Ectothiorhodospiraceae</taxon>
        <taxon>Spiribacter</taxon>
    </lineage>
</organism>
<evidence type="ECO:0000256" key="9">
    <source>
        <dbReference type="ARBA" id="ARBA00023136"/>
    </source>
</evidence>
<keyword evidence="10" id="KW-0998">Cell outer membrane</keyword>
<dbReference type="SUPFAM" id="SSF56935">
    <property type="entry name" value="Porins"/>
    <property type="match status" value="1"/>
</dbReference>
<dbReference type="Pfam" id="PF13609">
    <property type="entry name" value="Porin_4"/>
    <property type="match status" value="1"/>
</dbReference>
<dbReference type="PANTHER" id="PTHR34501:SF9">
    <property type="entry name" value="MAJOR OUTER MEMBRANE PROTEIN P.IA"/>
    <property type="match status" value="1"/>
</dbReference>
<dbReference type="Proteomes" id="UP000316688">
    <property type="component" value="Unassembled WGS sequence"/>
</dbReference>
<gene>
    <name evidence="13" type="ORF">FPL11_02270</name>
</gene>
<dbReference type="EMBL" id="VMKP01000001">
    <property type="protein sequence ID" value="TVO66529.1"/>
    <property type="molecule type" value="Genomic_DNA"/>
</dbReference>